<accession>A0AAV7W8N5</accession>
<evidence type="ECO:0000256" key="1">
    <source>
        <dbReference type="SAM" id="MobiDB-lite"/>
    </source>
</evidence>
<sequence length="79" mass="8733">MSHGQARARCARRGERRDRPPGEAWRAGEPGAARRGHWCTGRDPADPVRQWSGAETQKPRAGGPWRAPLLGPRWSVLGL</sequence>
<keyword evidence="3" id="KW-1185">Reference proteome</keyword>
<dbReference type="AlphaFoldDB" id="A0AAV7W8N5"/>
<feature type="region of interest" description="Disordered" evidence="1">
    <location>
        <begin position="1"/>
        <end position="69"/>
    </location>
</feature>
<dbReference type="EMBL" id="JANPWB010000002">
    <property type="protein sequence ID" value="KAJ1209202.1"/>
    <property type="molecule type" value="Genomic_DNA"/>
</dbReference>
<gene>
    <name evidence="2" type="ORF">NDU88_004580</name>
</gene>
<comment type="caution">
    <text evidence="2">The sequence shown here is derived from an EMBL/GenBank/DDBJ whole genome shotgun (WGS) entry which is preliminary data.</text>
</comment>
<dbReference type="Proteomes" id="UP001066276">
    <property type="component" value="Chromosome 1_2"/>
</dbReference>
<evidence type="ECO:0000313" key="2">
    <source>
        <dbReference type="EMBL" id="KAJ1209202.1"/>
    </source>
</evidence>
<feature type="compositionally biased region" description="Basic and acidic residues" evidence="1">
    <location>
        <begin position="12"/>
        <end position="21"/>
    </location>
</feature>
<protein>
    <submittedName>
        <fullName evidence="2">Uncharacterized protein</fullName>
    </submittedName>
</protein>
<name>A0AAV7W8N5_PLEWA</name>
<organism evidence="2 3">
    <name type="scientific">Pleurodeles waltl</name>
    <name type="common">Iberian ribbed newt</name>
    <dbReference type="NCBI Taxonomy" id="8319"/>
    <lineage>
        <taxon>Eukaryota</taxon>
        <taxon>Metazoa</taxon>
        <taxon>Chordata</taxon>
        <taxon>Craniata</taxon>
        <taxon>Vertebrata</taxon>
        <taxon>Euteleostomi</taxon>
        <taxon>Amphibia</taxon>
        <taxon>Batrachia</taxon>
        <taxon>Caudata</taxon>
        <taxon>Salamandroidea</taxon>
        <taxon>Salamandridae</taxon>
        <taxon>Pleurodelinae</taxon>
        <taxon>Pleurodeles</taxon>
    </lineage>
</organism>
<evidence type="ECO:0000313" key="3">
    <source>
        <dbReference type="Proteomes" id="UP001066276"/>
    </source>
</evidence>
<reference evidence="2" key="1">
    <citation type="journal article" date="2022" name="bioRxiv">
        <title>Sequencing and chromosome-scale assembly of the giantPleurodeles waltlgenome.</title>
        <authorList>
            <person name="Brown T."/>
            <person name="Elewa A."/>
            <person name="Iarovenko S."/>
            <person name="Subramanian E."/>
            <person name="Araus A.J."/>
            <person name="Petzold A."/>
            <person name="Susuki M."/>
            <person name="Suzuki K.-i.T."/>
            <person name="Hayashi T."/>
            <person name="Toyoda A."/>
            <person name="Oliveira C."/>
            <person name="Osipova E."/>
            <person name="Leigh N.D."/>
            <person name="Simon A."/>
            <person name="Yun M.H."/>
        </authorList>
    </citation>
    <scope>NUCLEOTIDE SEQUENCE</scope>
    <source>
        <strain evidence="2">20211129_DDA</strain>
        <tissue evidence="2">Liver</tissue>
    </source>
</reference>
<proteinExistence type="predicted"/>